<dbReference type="InterPro" id="IPR011969">
    <property type="entry name" value="Clan_AA_Asp_peptidase_C"/>
</dbReference>
<dbReference type="RefSeq" id="WP_197160131.1">
    <property type="nucleotide sequence ID" value="NZ_JADZGI010000001.1"/>
</dbReference>
<dbReference type="PROSITE" id="PS50175">
    <property type="entry name" value="ASP_PROT_RETROV"/>
    <property type="match status" value="1"/>
</dbReference>
<dbReference type="AlphaFoldDB" id="A0A931H9U3"/>
<dbReference type="InterPro" id="IPR034122">
    <property type="entry name" value="Retropepsin-like_bacterial"/>
</dbReference>
<keyword evidence="4" id="KW-1185">Reference proteome</keyword>
<sequence length="176" mass="17766">MRIAPVLSLLAGLAVVAWIAPGLRAGEDLVASADTAPGEGERAGKAPDRAAWLAGETVLDRAGDGHFYSDIRVNGALVHALVDTGASTVALTAADARAAGLDWREEDLVPVARGASGVVYGVPVKLEGVELGGIEVEGVMAAVVPEGLDVSLLGQSVLSHLSGVRIEGDRMVLGGG</sequence>
<dbReference type="Pfam" id="PF13975">
    <property type="entry name" value="gag-asp_proteas"/>
    <property type="match status" value="1"/>
</dbReference>
<dbReference type="Proteomes" id="UP000617634">
    <property type="component" value="Unassembled WGS sequence"/>
</dbReference>
<evidence type="ECO:0000313" key="3">
    <source>
        <dbReference type="EMBL" id="MBH0111648.1"/>
    </source>
</evidence>
<dbReference type="GO" id="GO:0006508">
    <property type="term" value="P:proteolysis"/>
    <property type="evidence" value="ECO:0007669"/>
    <property type="project" value="UniProtKB-KW"/>
</dbReference>
<protein>
    <submittedName>
        <fullName evidence="3">TIGR02281 family clan AA aspartic protease</fullName>
        <ecNumber evidence="3">3.4.23.-</ecNumber>
    </submittedName>
</protein>
<feature type="domain" description="Peptidase A2" evidence="2">
    <location>
        <begin position="78"/>
        <end position="157"/>
    </location>
</feature>
<dbReference type="Gene3D" id="2.40.70.10">
    <property type="entry name" value="Acid Proteases"/>
    <property type="match status" value="1"/>
</dbReference>
<comment type="caution">
    <text evidence="3">The sequence shown here is derived from an EMBL/GenBank/DDBJ whole genome shotgun (WGS) entry which is preliminary data.</text>
</comment>
<dbReference type="InterPro" id="IPR001969">
    <property type="entry name" value="Aspartic_peptidase_AS"/>
</dbReference>
<proteinExistence type="predicted"/>
<evidence type="ECO:0000313" key="4">
    <source>
        <dbReference type="Proteomes" id="UP000617634"/>
    </source>
</evidence>
<name>A0A931H9U3_9SPHN</name>
<dbReference type="GO" id="GO:0004190">
    <property type="term" value="F:aspartic-type endopeptidase activity"/>
    <property type="evidence" value="ECO:0007669"/>
    <property type="project" value="InterPro"/>
</dbReference>
<accession>A0A931H9U3</accession>
<dbReference type="PROSITE" id="PS00141">
    <property type="entry name" value="ASP_PROTEASE"/>
    <property type="match status" value="1"/>
</dbReference>
<dbReference type="SUPFAM" id="SSF50630">
    <property type="entry name" value="Acid proteases"/>
    <property type="match status" value="1"/>
</dbReference>
<dbReference type="InterPro" id="IPR001995">
    <property type="entry name" value="Peptidase_A2_cat"/>
</dbReference>
<reference evidence="3" key="1">
    <citation type="submission" date="2020-11" db="EMBL/GenBank/DDBJ databases">
        <title>Novosphingobium aureum sp. nov., a marine bacterium isolated from sediment of a salt flat.</title>
        <authorList>
            <person name="Yoo Y."/>
            <person name="Kim J.-J."/>
        </authorList>
    </citation>
    <scope>NUCLEOTIDE SEQUENCE</scope>
    <source>
        <strain evidence="3">YJ-S2-02</strain>
    </source>
</reference>
<dbReference type="EMBL" id="JADZGI010000001">
    <property type="protein sequence ID" value="MBH0111648.1"/>
    <property type="molecule type" value="Genomic_DNA"/>
</dbReference>
<dbReference type="CDD" id="cd05483">
    <property type="entry name" value="retropepsin_like_bacteria"/>
    <property type="match status" value="1"/>
</dbReference>
<dbReference type="EC" id="3.4.23.-" evidence="3"/>
<organism evidence="3 4">
    <name type="scientific">Novosphingobium aureum</name>
    <dbReference type="NCBI Taxonomy" id="2792964"/>
    <lineage>
        <taxon>Bacteria</taxon>
        <taxon>Pseudomonadati</taxon>
        <taxon>Pseudomonadota</taxon>
        <taxon>Alphaproteobacteria</taxon>
        <taxon>Sphingomonadales</taxon>
        <taxon>Sphingomonadaceae</taxon>
        <taxon>Novosphingobium</taxon>
    </lineage>
</organism>
<evidence type="ECO:0000256" key="1">
    <source>
        <dbReference type="ARBA" id="ARBA00022801"/>
    </source>
</evidence>
<dbReference type="NCBIfam" id="TIGR02281">
    <property type="entry name" value="clan_AA_DTGA"/>
    <property type="match status" value="1"/>
</dbReference>
<dbReference type="InterPro" id="IPR021109">
    <property type="entry name" value="Peptidase_aspartic_dom_sf"/>
</dbReference>
<gene>
    <name evidence="3" type="ORF">I5E68_01620</name>
</gene>
<keyword evidence="1 3" id="KW-0378">Hydrolase</keyword>
<evidence type="ECO:0000259" key="2">
    <source>
        <dbReference type="PROSITE" id="PS50175"/>
    </source>
</evidence>
<keyword evidence="3" id="KW-0645">Protease</keyword>